<feature type="transmembrane region" description="Helical" evidence="8">
    <location>
        <begin position="281"/>
        <end position="303"/>
    </location>
</feature>
<name>A0ABM0JRQ4_APLCA</name>
<keyword evidence="5 8" id="KW-0472">Membrane</keyword>
<keyword evidence="9" id="KW-1185">Reference proteome</keyword>
<evidence type="ECO:0000313" key="10">
    <source>
        <dbReference type="RefSeq" id="XP_005100024.2"/>
    </source>
</evidence>
<evidence type="ECO:0000256" key="6">
    <source>
        <dbReference type="RuleBase" id="RU003732"/>
    </source>
</evidence>
<dbReference type="PANTHER" id="PTHR11616:SF241">
    <property type="entry name" value="SODIUM- AND CHLORIDE-DEPENDENT GLYCINE TRANSPORTER 2"/>
    <property type="match status" value="1"/>
</dbReference>
<feature type="transmembrane region" description="Helical" evidence="8">
    <location>
        <begin position="391"/>
        <end position="412"/>
    </location>
</feature>
<dbReference type="PROSITE" id="PS00610">
    <property type="entry name" value="NA_NEUROTRAN_SYMP_1"/>
    <property type="match status" value="1"/>
</dbReference>
<evidence type="ECO:0000256" key="2">
    <source>
        <dbReference type="ARBA" id="ARBA00022448"/>
    </source>
</evidence>
<reference evidence="10" key="1">
    <citation type="submission" date="2025-08" db="UniProtKB">
        <authorList>
            <consortium name="RefSeq"/>
        </authorList>
    </citation>
    <scope>IDENTIFICATION</scope>
</reference>
<keyword evidence="3 6" id="KW-0812">Transmembrane</keyword>
<evidence type="ECO:0000256" key="7">
    <source>
        <dbReference type="SAM" id="MobiDB-lite"/>
    </source>
</evidence>
<keyword evidence="4 8" id="KW-1133">Transmembrane helix</keyword>
<sequence>MEDDPHNLDPRMGEKSPENVPLTTNHDHSSGVENGNSKFQMADDVADYTGVMVKDEKGASGDDDEFVRQSWGRKLEYVLSMVGFCVGLGNVWRFPYVCMRNGGGAFLIPFFLCLLTCGLPLFLLEVGMGQFIAKSSLHLFEMCPLFKGVGIAMNISALISQWYYITILAWTLVFVAHSFRDPLPWTLCGQWWNSENCVLTSGGERHTKMQEGNATLMMNNTLVVNGSDVGQIDNLTMSYNFTLANISSQANMSAAKPASAEFWLNNVLEISPGFGHMDGLVWSNCLALAVAIICVTFGIIRGIKSVGKVVYVTATLPYILITVLLIKGATLPGALDGILFYVRPDFSKLLETSTWVEASLQVFYSLGPCYGILITMASYNKFNNNCLKDSILLTLFCEGTSVYAGLAVFSVLGHMAHTLDIPVENVTKAGPGLAFVVYPEAISYLPVPQLWAVLFFIMLFTVGLDSQFVCIETVLTTAADLWPHILRRREVLFKCAFMLLMYLLSLPFVSRLK</sequence>
<comment type="subcellular location">
    <subcellularLocation>
        <location evidence="1">Membrane</location>
        <topology evidence="1">Multi-pass membrane protein</topology>
    </subcellularLocation>
</comment>
<evidence type="ECO:0000256" key="5">
    <source>
        <dbReference type="ARBA" id="ARBA00023136"/>
    </source>
</evidence>
<accession>A0ABM0JRQ4</accession>
<dbReference type="PRINTS" id="PR00176">
    <property type="entry name" value="NANEUSMPORT"/>
</dbReference>
<keyword evidence="2 6" id="KW-0813">Transport</keyword>
<feature type="transmembrane region" description="Helical" evidence="8">
    <location>
        <begin position="315"/>
        <end position="342"/>
    </location>
</feature>
<feature type="transmembrane region" description="Helical" evidence="8">
    <location>
        <begin position="450"/>
        <end position="471"/>
    </location>
</feature>
<evidence type="ECO:0000256" key="3">
    <source>
        <dbReference type="ARBA" id="ARBA00022692"/>
    </source>
</evidence>
<feature type="compositionally biased region" description="Basic and acidic residues" evidence="7">
    <location>
        <begin position="1"/>
        <end position="17"/>
    </location>
</feature>
<dbReference type="Proteomes" id="UP000694888">
    <property type="component" value="Unplaced"/>
</dbReference>
<evidence type="ECO:0000256" key="4">
    <source>
        <dbReference type="ARBA" id="ARBA00022989"/>
    </source>
</evidence>
<gene>
    <name evidence="10" type="primary">LOC101858717</name>
</gene>
<evidence type="ECO:0000256" key="8">
    <source>
        <dbReference type="SAM" id="Phobius"/>
    </source>
</evidence>
<feature type="transmembrane region" description="Helical" evidence="8">
    <location>
        <begin position="491"/>
        <end position="510"/>
    </location>
</feature>
<dbReference type="Pfam" id="PF00209">
    <property type="entry name" value="SNF"/>
    <property type="match status" value="1"/>
</dbReference>
<feature type="transmembrane region" description="Helical" evidence="8">
    <location>
        <begin position="104"/>
        <end position="124"/>
    </location>
</feature>
<dbReference type="SUPFAM" id="SSF161070">
    <property type="entry name" value="SNF-like"/>
    <property type="match status" value="1"/>
</dbReference>
<evidence type="ECO:0000256" key="1">
    <source>
        <dbReference type="ARBA" id="ARBA00004141"/>
    </source>
</evidence>
<dbReference type="PANTHER" id="PTHR11616">
    <property type="entry name" value="SODIUM/CHLORIDE DEPENDENT TRANSPORTER"/>
    <property type="match status" value="1"/>
</dbReference>
<keyword evidence="6" id="KW-0769">Symport</keyword>
<feature type="transmembrane region" description="Helical" evidence="8">
    <location>
        <begin position="362"/>
        <end position="379"/>
    </location>
</feature>
<evidence type="ECO:0000313" key="9">
    <source>
        <dbReference type="Proteomes" id="UP000694888"/>
    </source>
</evidence>
<comment type="similarity">
    <text evidence="6">Belongs to the sodium:neurotransmitter symporter (SNF) (TC 2.A.22) family.</text>
</comment>
<dbReference type="PROSITE" id="PS50267">
    <property type="entry name" value="NA_NEUROTRAN_SYMP_3"/>
    <property type="match status" value="1"/>
</dbReference>
<organism evidence="9 10">
    <name type="scientific">Aplysia californica</name>
    <name type="common">California sea hare</name>
    <dbReference type="NCBI Taxonomy" id="6500"/>
    <lineage>
        <taxon>Eukaryota</taxon>
        <taxon>Metazoa</taxon>
        <taxon>Spiralia</taxon>
        <taxon>Lophotrochozoa</taxon>
        <taxon>Mollusca</taxon>
        <taxon>Gastropoda</taxon>
        <taxon>Heterobranchia</taxon>
        <taxon>Euthyneura</taxon>
        <taxon>Tectipleura</taxon>
        <taxon>Aplysiida</taxon>
        <taxon>Aplysioidea</taxon>
        <taxon>Aplysiidae</taxon>
        <taxon>Aplysia</taxon>
    </lineage>
</organism>
<dbReference type="InterPro" id="IPR000175">
    <property type="entry name" value="Na/ntran_symport"/>
</dbReference>
<proteinExistence type="inferred from homology"/>
<dbReference type="GeneID" id="101858717"/>
<dbReference type="RefSeq" id="XP_005100024.2">
    <property type="nucleotide sequence ID" value="XM_005099967.2"/>
</dbReference>
<dbReference type="InterPro" id="IPR037272">
    <property type="entry name" value="SNS_sf"/>
</dbReference>
<protein>
    <recommendedName>
        <fullName evidence="6">Transporter</fullName>
    </recommendedName>
</protein>
<feature type="transmembrane region" description="Helical" evidence="8">
    <location>
        <begin position="75"/>
        <end position="92"/>
    </location>
</feature>
<feature type="region of interest" description="Disordered" evidence="7">
    <location>
        <begin position="1"/>
        <end position="35"/>
    </location>
</feature>